<dbReference type="Gene3D" id="2.40.50.90">
    <property type="match status" value="1"/>
</dbReference>
<dbReference type="CDD" id="cd20379">
    <property type="entry name" value="Tudor_dTUD-like"/>
    <property type="match status" value="1"/>
</dbReference>
<organism evidence="2 3">
    <name type="scientific">Oikopleura dioica</name>
    <name type="common">Tunicate</name>
    <dbReference type="NCBI Taxonomy" id="34765"/>
    <lineage>
        <taxon>Eukaryota</taxon>
        <taxon>Metazoa</taxon>
        <taxon>Chordata</taxon>
        <taxon>Tunicata</taxon>
        <taxon>Appendicularia</taxon>
        <taxon>Copelata</taxon>
        <taxon>Oikopleuridae</taxon>
        <taxon>Oikopleura</taxon>
    </lineage>
</organism>
<gene>
    <name evidence="2" type="ORF">OKIOD_LOCUS12285</name>
</gene>
<name>A0ABN7SYB8_OIKDI</name>
<reference evidence="2 3" key="1">
    <citation type="submission" date="2021-04" db="EMBL/GenBank/DDBJ databases">
        <authorList>
            <person name="Bliznina A."/>
        </authorList>
    </citation>
    <scope>NUCLEOTIDE SEQUENCE [LARGE SCALE GENOMIC DNA]</scope>
</reference>
<dbReference type="EMBL" id="OU015566">
    <property type="protein sequence ID" value="CAG5107858.1"/>
    <property type="molecule type" value="Genomic_DNA"/>
</dbReference>
<feature type="domain" description="Tudor" evidence="1">
    <location>
        <begin position="54"/>
        <end position="116"/>
    </location>
</feature>
<protein>
    <submittedName>
        <fullName evidence="2">Oidioi.mRNA.OKI2018_I69.chr1.g3520.t1.cds</fullName>
    </submittedName>
</protein>
<dbReference type="PANTHER" id="PTHR22948:SF29">
    <property type="entry name" value="FI02030P-RELATED"/>
    <property type="match status" value="1"/>
</dbReference>
<dbReference type="Pfam" id="PF00567">
    <property type="entry name" value="TUDOR"/>
    <property type="match status" value="2"/>
</dbReference>
<accession>A0ABN7SYB8</accession>
<evidence type="ECO:0000313" key="2">
    <source>
        <dbReference type="EMBL" id="CAG5107858.1"/>
    </source>
</evidence>
<dbReference type="InterPro" id="IPR002999">
    <property type="entry name" value="Tudor"/>
</dbReference>
<keyword evidence="3" id="KW-1185">Reference proteome</keyword>
<sequence length="621" mass="71067">MSGPTEQILVTAVHLTSDGFLQVWGNSALKERSEYSIPSNREAILEGTSPSLNAISPDKIYLSLDPEDGYWYRCRVLELVDRTHMNYARLLFIDTGGQTTKSYADLIVTDDENLLGAAKCFQLKGIKPPQSNELWCEIAMDALGTLLHHTVLIEDITVRRSEGPRNIDLYVGECQDVLRTLFTYKVAKYAPTNGERKPENVRIWHIESPLSFWVVPVSSEGDARLLEYIINHEHYTSKIKPLHKKSIRRGVLCLVYSKHISPYYQFDKQSFANRDDDRILARGHILYVEKQVDEGCVVVQLVDYGRRERIPFTQIYEITQISDIVKVHPPMVKKYALQGLKSRVRCAKMACPFAQKIVKQAKADFYDFAHYAVEGDEVAERRIFESVPSTKDPTRTDLFFDGNNLCEELISEYMWNVHDCGYSTASSDESEKMETVQVSPGVLYDVKIENVDEYSENGNGVYAILTEFEEQLSSLNEKLTQANLEAMRDEDITAGRACVALWEKDQRKYAYRAEILGVYSERTVVHLLDSGTRIIISRLDPSENLFYLPPEFKQLPKQAIRCTLLRKMSGDYRSHDGGITRELMEIQQDERVVGMEVLKEVLLPSSSWTTEVKYESPHQET</sequence>
<proteinExistence type="predicted"/>
<evidence type="ECO:0000259" key="1">
    <source>
        <dbReference type="PROSITE" id="PS50304"/>
    </source>
</evidence>
<dbReference type="InterPro" id="IPR035437">
    <property type="entry name" value="SNase_OB-fold_sf"/>
</dbReference>
<dbReference type="Gene3D" id="2.30.30.140">
    <property type="match status" value="1"/>
</dbReference>
<dbReference type="SMART" id="SM00333">
    <property type="entry name" value="TUDOR"/>
    <property type="match status" value="3"/>
</dbReference>
<dbReference type="SUPFAM" id="SSF63748">
    <property type="entry name" value="Tudor/PWWP/MBT"/>
    <property type="match status" value="3"/>
</dbReference>
<dbReference type="PANTHER" id="PTHR22948">
    <property type="entry name" value="TUDOR DOMAIN CONTAINING PROTEIN"/>
    <property type="match status" value="1"/>
</dbReference>
<dbReference type="PROSITE" id="PS50304">
    <property type="entry name" value="TUDOR"/>
    <property type="match status" value="1"/>
</dbReference>
<dbReference type="Proteomes" id="UP001158576">
    <property type="component" value="Chromosome 1"/>
</dbReference>
<dbReference type="InterPro" id="IPR050621">
    <property type="entry name" value="Tudor_domain_containing"/>
</dbReference>
<evidence type="ECO:0000313" key="3">
    <source>
        <dbReference type="Proteomes" id="UP001158576"/>
    </source>
</evidence>